<protein>
    <submittedName>
        <fullName evidence="2">HipA family kinase</fullName>
    </submittedName>
</protein>
<dbReference type="GO" id="GO:0016301">
    <property type="term" value="F:kinase activity"/>
    <property type="evidence" value="ECO:0007669"/>
    <property type="project" value="UniProtKB-KW"/>
</dbReference>
<dbReference type="InterPro" id="IPR046748">
    <property type="entry name" value="HipA_2"/>
</dbReference>
<evidence type="ECO:0000259" key="1">
    <source>
        <dbReference type="Pfam" id="PF20613"/>
    </source>
</evidence>
<keyword evidence="2" id="KW-0418">Kinase</keyword>
<dbReference type="RefSeq" id="WP_381526137.1">
    <property type="nucleotide sequence ID" value="NZ_JBHULN010000018.1"/>
</dbReference>
<name>A0ABW5MB38_9BACT</name>
<keyword evidence="2" id="KW-0808">Transferase</keyword>
<gene>
    <name evidence="2" type="ORF">ACFSUS_22605</name>
</gene>
<sequence>MKITDPTYSLPVVHALQYKDAFESGTTNPMLVLGVDERSGQRGDYVVKWSRGQRMTTDSCCRELLGAWIGQQLNLHVAEPTVVSISPEFVETLIGGRGYRNAASSIGLNFGSTYVPGYIEFVRNQRLTDGQLTQAQAIFALDLFLNNPDRRVNNPNLLTKGDDILLFDHELAFAFTMDLPFLRNKTPWVFRDQDREWVENHYFYAYLRHKQIDFSAFIERLALVDAQFWRRAKQLLPVEWLSEQVNDIQDYLAAIVTHRTEFSNQLTQVLLQ</sequence>
<reference evidence="3" key="1">
    <citation type="journal article" date="2019" name="Int. J. Syst. Evol. Microbiol.">
        <title>The Global Catalogue of Microorganisms (GCM) 10K type strain sequencing project: providing services to taxonomists for standard genome sequencing and annotation.</title>
        <authorList>
            <consortium name="The Broad Institute Genomics Platform"/>
            <consortium name="The Broad Institute Genome Sequencing Center for Infectious Disease"/>
            <person name="Wu L."/>
            <person name="Ma J."/>
        </authorList>
    </citation>
    <scope>NUCLEOTIDE SEQUENCE [LARGE SCALE GENOMIC DNA]</scope>
    <source>
        <strain evidence="3">KCTC 42805</strain>
    </source>
</reference>
<evidence type="ECO:0000313" key="3">
    <source>
        <dbReference type="Proteomes" id="UP001597469"/>
    </source>
</evidence>
<dbReference type="Proteomes" id="UP001597469">
    <property type="component" value="Unassembled WGS sequence"/>
</dbReference>
<accession>A0ABW5MB38</accession>
<comment type="caution">
    <text evidence="2">The sequence shown here is derived from an EMBL/GenBank/DDBJ whole genome shotgun (WGS) entry which is preliminary data.</text>
</comment>
<dbReference type="Pfam" id="PF20613">
    <property type="entry name" value="HipA_2"/>
    <property type="match status" value="1"/>
</dbReference>
<keyword evidence="3" id="KW-1185">Reference proteome</keyword>
<proteinExistence type="predicted"/>
<organism evidence="2 3">
    <name type="scientific">Spirosoma soli</name>
    <dbReference type="NCBI Taxonomy" id="1770529"/>
    <lineage>
        <taxon>Bacteria</taxon>
        <taxon>Pseudomonadati</taxon>
        <taxon>Bacteroidota</taxon>
        <taxon>Cytophagia</taxon>
        <taxon>Cytophagales</taxon>
        <taxon>Cytophagaceae</taxon>
        <taxon>Spirosoma</taxon>
    </lineage>
</organism>
<feature type="domain" description="HipA-like kinase" evidence="1">
    <location>
        <begin position="22"/>
        <end position="246"/>
    </location>
</feature>
<dbReference type="EMBL" id="JBHULN010000018">
    <property type="protein sequence ID" value="MFD2573449.1"/>
    <property type="molecule type" value="Genomic_DNA"/>
</dbReference>
<evidence type="ECO:0000313" key="2">
    <source>
        <dbReference type="EMBL" id="MFD2573449.1"/>
    </source>
</evidence>